<accession>A0ABY4N8U8</accession>
<protein>
    <submittedName>
        <fullName evidence="3">Uncharacterized protein</fullName>
    </submittedName>
</protein>
<organism evidence="3 4">
    <name type="scientific">Brachybacterium kimchii</name>
    <dbReference type="NCBI Taxonomy" id="2942909"/>
    <lineage>
        <taxon>Bacteria</taxon>
        <taxon>Bacillati</taxon>
        <taxon>Actinomycetota</taxon>
        <taxon>Actinomycetes</taxon>
        <taxon>Micrococcales</taxon>
        <taxon>Dermabacteraceae</taxon>
        <taxon>Brachybacterium</taxon>
    </lineage>
</organism>
<evidence type="ECO:0000313" key="4">
    <source>
        <dbReference type="Proteomes" id="UP001055868"/>
    </source>
</evidence>
<sequence>MSGSTARRKDTGEQGNGVQFGHTRRGEADVSVDASAHGPGQARPDTTELARCFSDRESALTRSTPSDIERFNENMPEGTALVAVWDAGIDEVEEYGHNSDSQYGAELFVRAESGAVYHLGDQAAAYLTDFNGRAPSPDEVLGEEIGAVEGLGASGGVNFQSERSAVREIEAAEARVRDLKAQLQESFGRHSRER</sequence>
<keyword evidence="4" id="KW-1185">Reference proteome</keyword>
<feature type="region of interest" description="Disordered" evidence="2">
    <location>
        <begin position="1"/>
        <end position="74"/>
    </location>
</feature>
<evidence type="ECO:0000313" key="3">
    <source>
        <dbReference type="EMBL" id="UQN30526.1"/>
    </source>
</evidence>
<evidence type="ECO:0000256" key="1">
    <source>
        <dbReference type="SAM" id="Coils"/>
    </source>
</evidence>
<gene>
    <name evidence="3" type="ORF">M4486_04235</name>
</gene>
<reference evidence="3" key="1">
    <citation type="submission" date="2022-05" db="EMBL/GenBank/DDBJ databases">
        <title>Genomic analysis of Brachybacterium sp. CBA3104.</title>
        <authorList>
            <person name="Roh S.W."/>
            <person name="Kim Y.B."/>
            <person name="Kim Y."/>
        </authorList>
    </citation>
    <scope>NUCLEOTIDE SEQUENCE</scope>
    <source>
        <strain evidence="3">CBA3104</strain>
    </source>
</reference>
<feature type="coiled-coil region" evidence="1">
    <location>
        <begin position="162"/>
        <end position="189"/>
    </location>
</feature>
<feature type="compositionally biased region" description="Basic and acidic residues" evidence="2">
    <location>
        <begin position="45"/>
        <end position="59"/>
    </location>
</feature>
<keyword evidence="1" id="KW-0175">Coiled coil</keyword>
<dbReference type="EMBL" id="CP097218">
    <property type="protein sequence ID" value="UQN30526.1"/>
    <property type="molecule type" value="Genomic_DNA"/>
</dbReference>
<evidence type="ECO:0000256" key="2">
    <source>
        <dbReference type="SAM" id="MobiDB-lite"/>
    </source>
</evidence>
<dbReference type="Proteomes" id="UP001055868">
    <property type="component" value="Chromosome"/>
</dbReference>
<dbReference type="RefSeq" id="WP_249479896.1">
    <property type="nucleotide sequence ID" value="NZ_CP097218.1"/>
</dbReference>
<name>A0ABY4N8U8_9MICO</name>
<proteinExistence type="predicted"/>